<reference evidence="2" key="1">
    <citation type="journal article" date="2019" name="bioRxiv">
        <title>The Genome of the Zebra Mussel, Dreissena polymorpha: A Resource for Invasive Species Research.</title>
        <authorList>
            <person name="McCartney M.A."/>
            <person name="Auch B."/>
            <person name="Kono T."/>
            <person name="Mallez S."/>
            <person name="Zhang Y."/>
            <person name="Obille A."/>
            <person name="Becker A."/>
            <person name="Abrahante J.E."/>
            <person name="Garbe J."/>
            <person name="Badalamenti J.P."/>
            <person name="Herman A."/>
            <person name="Mangelson H."/>
            <person name="Liachko I."/>
            <person name="Sullivan S."/>
            <person name="Sone E.D."/>
            <person name="Koren S."/>
            <person name="Silverstein K.A.T."/>
            <person name="Beckman K.B."/>
            <person name="Gohl D.M."/>
        </authorList>
    </citation>
    <scope>NUCLEOTIDE SEQUENCE</scope>
    <source>
        <strain evidence="2">Duluth1</strain>
        <tissue evidence="2">Whole animal</tissue>
    </source>
</reference>
<evidence type="ECO:0000313" key="2">
    <source>
        <dbReference type="EMBL" id="KAH3856022.1"/>
    </source>
</evidence>
<dbReference type="AlphaFoldDB" id="A0A9D4R6V3"/>
<gene>
    <name evidence="2" type="ORF">DPMN_098602</name>
</gene>
<proteinExistence type="predicted"/>
<comment type="caution">
    <text evidence="2">The sequence shown here is derived from an EMBL/GenBank/DDBJ whole genome shotgun (WGS) entry which is preliminary data.</text>
</comment>
<reference evidence="2" key="2">
    <citation type="submission" date="2020-11" db="EMBL/GenBank/DDBJ databases">
        <authorList>
            <person name="McCartney M.A."/>
            <person name="Auch B."/>
            <person name="Kono T."/>
            <person name="Mallez S."/>
            <person name="Becker A."/>
            <person name="Gohl D.M."/>
            <person name="Silverstein K.A.T."/>
            <person name="Koren S."/>
            <person name="Bechman K.B."/>
            <person name="Herman A."/>
            <person name="Abrahante J.E."/>
            <person name="Garbe J."/>
        </authorList>
    </citation>
    <scope>NUCLEOTIDE SEQUENCE</scope>
    <source>
        <strain evidence="2">Duluth1</strain>
        <tissue evidence="2">Whole animal</tissue>
    </source>
</reference>
<evidence type="ECO:0000256" key="1">
    <source>
        <dbReference type="SAM" id="MobiDB-lite"/>
    </source>
</evidence>
<dbReference type="EMBL" id="JAIWYP010000003">
    <property type="protein sequence ID" value="KAH3856022.1"/>
    <property type="molecule type" value="Genomic_DNA"/>
</dbReference>
<evidence type="ECO:0000313" key="3">
    <source>
        <dbReference type="Proteomes" id="UP000828390"/>
    </source>
</evidence>
<organism evidence="2 3">
    <name type="scientific">Dreissena polymorpha</name>
    <name type="common">Zebra mussel</name>
    <name type="synonym">Mytilus polymorpha</name>
    <dbReference type="NCBI Taxonomy" id="45954"/>
    <lineage>
        <taxon>Eukaryota</taxon>
        <taxon>Metazoa</taxon>
        <taxon>Spiralia</taxon>
        <taxon>Lophotrochozoa</taxon>
        <taxon>Mollusca</taxon>
        <taxon>Bivalvia</taxon>
        <taxon>Autobranchia</taxon>
        <taxon>Heteroconchia</taxon>
        <taxon>Euheterodonta</taxon>
        <taxon>Imparidentia</taxon>
        <taxon>Neoheterodontei</taxon>
        <taxon>Myida</taxon>
        <taxon>Dreissenoidea</taxon>
        <taxon>Dreissenidae</taxon>
        <taxon>Dreissena</taxon>
    </lineage>
</organism>
<keyword evidence="3" id="KW-1185">Reference proteome</keyword>
<feature type="region of interest" description="Disordered" evidence="1">
    <location>
        <begin position="1"/>
        <end position="58"/>
    </location>
</feature>
<accession>A0A9D4R6V3</accession>
<sequence>MRTERRTGMQSAVDPAPKNEPHPRVRRRIRSAAETASEKEHAPSSVPEREAAAAATPPAKCLRADDSVEIIEVIDLGDIFCTADDLPRGHSVAKHKASA</sequence>
<name>A0A9D4R6V3_DREPO</name>
<feature type="compositionally biased region" description="Basic and acidic residues" evidence="1">
    <location>
        <begin position="36"/>
        <end position="51"/>
    </location>
</feature>
<dbReference type="Proteomes" id="UP000828390">
    <property type="component" value="Unassembled WGS sequence"/>
</dbReference>
<protein>
    <submittedName>
        <fullName evidence="2">Uncharacterized protein</fullName>
    </submittedName>
</protein>